<dbReference type="GO" id="GO:0000976">
    <property type="term" value="F:transcription cis-regulatory region binding"/>
    <property type="evidence" value="ECO:0007669"/>
    <property type="project" value="TreeGrafter"/>
</dbReference>
<dbReference type="STRING" id="479432.Sros_4477"/>
<dbReference type="KEGG" id="sro:Sros_4477"/>
<sequence>MTAEGHERPAAAPLTAGGPPPPGRPPAQERGRRRRLALATAAAELLHEGGFASVTHRAVARRAHLPLAATTYYFTSREELVTEAFALLVAGELAALRAATAGPDPFGALLRTAQADRPRQLGLWELYVQAGRDPALQRVARAWTDGYGEIIAGALRSTGHDPAPDGVRLVAALLNGLWLEQLVEERPHSHEETRALLGRTLAMLERAG</sequence>
<proteinExistence type="predicted"/>
<gene>
    <name evidence="5" type="ordered locus">Sros_4477</name>
</gene>
<organism evidence="5 6">
    <name type="scientific">Streptosporangium roseum (strain ATCC 12428 / DSM 43021 / JCM 3005 / KCTC 9067 / NCIMB 10171 / NRRL 2505 / NI 9100)</name>
    <dbReference type="NCBI Taxonomy" id="479432"/>
    <lineage>
        <taxon>Bacteria</taxon>
        <taxon>Bacillati</taxon>
        <taxon>Actinomycetota</taxon>
        <taxon>Actinomycetes</taxon>
        <taxon>Streptosporangiales</taxon>
        <taxon>Streptosporangiaceae</taxon>
        <taxon>Streptosporangium</taxon>
    </lineage>
</organism>
<evidence type="ECO:0000313" key="6">
    <source>
        <dbReference type="Proteomes" id="UP000002029"/>
    </source>
</evidence>
<protein>
    <submittedName>
        <fullName evidence="5">TetR family transcriptional regulator</fullName>
    </submittedName>
</protein>
<dbReference type="AlphaFoldDB" id="D2B1P2"/>
<dbReference type="Pfam" id="PF00440">
    <property type="entry name" value="TetR_N"/>
    <property type="match status" value="1"/>
</dbReference>
<dbReference type="SUPFAM" id="SSF46689">
    <property type="entry name" value="Homeodomain-like"/>
    <property type="match status" value="1"/>
</dbReference>
<dbReference type="HOGENOM" id="CLU_069356_21_4_11"/>
<dbReference type="Pfam" id="PF17940">
    <property type="entry name" value="TetR_C_31"/>
    <property type="match status" value="1"/>
</dbReference>
<feature type="region of interest" description="Disordered" evidence="3">
    <location>
        <begin position="1"/>
        <end position="33"/>
    </location>
</feature>
<accession>D2B1P2</accession>
<reference evidence="5 6" key="1">
    <citation type="journal article" date="2010" name="Stand. Genomic Sci.">
        <title>Complete genome sequence of Streptosporangium roseum type strain (NI 9100).</title>
        <authorList>
            <person name="Nolan M."/>
            <person name="Sikorski J."/>
            <person name="Jando M."/>
            <person name="Lucas S."/>
            <person name="Lapidus A."/>
            <person name="Glavina Del Rio T."/>
            <person name="Chen F."/>
            <person name="Tice H."/>
            <person name="Pitluck S."/>
            <person name="Cheng J.F."/>
            <person name="Chertkov O."/>
            <person name="Sims D."/>
            <person name="Meincke L."/>
            <person name="Brettin T."/>
            <person name="Han C."/>
            <person name="Detter J.C."/>
            <person name="Bruce D."/>
            <person name="Goodwin L."/>
            <person name="Land M."/>
            <person name="Hauser L."/>
            <person name="Chang Y.J."/>
            <person name="Jeffries C.D."/>
            <person name="Ivanova N."/>
            <person name="Mavromatis K."/>
            <person name="Mikhailova N."/>
            <person name="Chen A."/>
            <person name="Palaniappan K."/>
            <person name="Chain P."/>
            <person name="Rohde M."/>
            <person name="Goker M."/>
            <person name="Bristow J."/>
            <person name="Eisen J.A."/>
            <person name="Markowitz V."/>
            <person name="Hugenholtz P."/>
            <person name="Kyrpides N.C."/>
            <person name="Klenk H.P."/>
        </authorList>
    </citation>
    <scope>NUCLEOTIDE SEQUENCE [LARGE SCALE GENOMIC DNA]</scope>
    <source>
        <strain evidence="6">ATCC 12428 / DSM 43021 / JCM 3005 / NI 9100</strain>
    </source>
</reference>
<dbReference type="PANTHER" id="PTHR30055:SF231">
    <property type="entry name" value="TRANSCRIPTIONAL REGULATORY PROTEIN (PROBABLY DEOR-FAMILY)-RELATED"/>
    <property type="match status" value="1"/>
</dbReference>
<dbReference type="EMBL" id="CP001814">
    <property type="protein sequence ID" value="ACZ87344.1"/>
    <property type="molecule type" value="Genomic_DNA"/>
</dbReference>
<feature type="domain" description="HTH tetR-type" evidence="4">
    <location>
        <begin position="32"/>
        <end position="92"/>
    </location>
</feature>
<evidence type="ECO:0000256" key="2">
    <source>
        <dbReference type="PROSITE-ProRule" id="PRU00335"/>
    </source>
</evidence>
<dbReference type="InterPro" id="IPR009057">
    <property type="entry name" value="Homeodomain-like_sf"/>
</dbReference>
<evidence type="ECO:0000313" key="5">
    <source>
        <dbReference type="EMBL" id="ACZ87344.1"/>
    </source>
</evidence>
<dbReference type="InterPro" id="IPR050109">
    <property type="entry name" value="HTH-type_TetR-like_transc_reg"/>
</dbReference>
<name>D2B1P2_STRRD</name>
<dbReference type="InterPro" id="IPR001647">
    <property type="entry name" value="HTH_TetR"/>
</dbReference>
<feature type="DNA-binding region" description="H-T-H motif" evidence="2">
    <location>
        <begin position="55"/>
        <end position="74"/>
    </location>
</feature>
<evidence type="ECO:0000259" key="4">
    <source>
        <dbReference type="PROSITE" id="PS50977"/>
    </source>
</evidence>
<keyword evidence="6" id="KW-1185">Reference proteome</keyword>
<dbReference type="InterPro" id="IPR041583">
    <property type="entry name" value="TetR_C_31"/>
</dbReference>
<dbReference type="SUPFAM" id="SSF48498">
    <property type="entry name" value="Tetracyclin repressor-like, C-terminal domain"/>
    <property type="match status" value="1"/>
</dbReference>
<dbReference type="Gene3D" id="1.10.357.10">
    <property type="entry name" value="Tetracycline Repressor, domain 2"/>
    <property type="match status" value="1"/>
</dbReference>
<evidence type="ECO:0000256" key="3">
    <source>
        <dbReference type="SAM" id="MobiDB-lite"/>
    </source>
</evidence>
<keyword evidence="1 2" id="KW-0238">DNA-binding</keyword>
<dbReference type="PANTHER" id="PTHR30055">
    <property type="entry name" value="HTH-TYPE TRANSCRIPTIONAL REGULATOR RUTR"/>
    <property type="match status" value="1"/>
</dbReference>
<dbReference type="OrthoDB" id="6929199at2"/>
<dbReference type="PROSITE" id="PS50977">
    <property type="entry name" value="HTH_TETR_2"/>
    <property type="match status" value="1"/>
</dbReference>
<dbReference type="Proteomes" id="UP000002029">
    <property type="component" value="Chromosome"/>
</dbReference>
<dbReference type="eggNOG" id="COG3226">
    <property type="taxonomic scope" value="Bacteria"/>
</dbReference>
<dbReference type="GO" id="GO:0003700">
    <property type="term" value="F:DNA-binding transcription factor activity"/>
    <property type="evidence" value="ECO:0007669"/>
    <property type="project" value="TreeGrafter"/>
</dbReference>
<dbReference type="InterPro" id="IPR036271">
    <property type="entry name" value="Tet_transcr_reg_TetR-rel_C_sf"/>
</dbReference>
<evidence type="ECO:0000256" key="1">
    <source>
        <dbReference type="ARBA" id="ARBA00023125"/>
    </source>
</evidence>
<dbReference type="RefSeq" id="WP_012891086.1">
    <property type="nucleotide sequence ID" value="NC_013595.1"/>
</dbReference>